<dbReference type="AlphaFoldDB" id="A0A0L0F0D9"/>
<dbReference type="Proteomes" id="UP000054560">
    <property type="component" value="Unassembled WGS sequence"/>
</dbReference>
<dbReference type="STRING" id="667725.A0A0L0F0D9"/>
<dbReference type="RefSeq" id="XP_014144008.1">
    <property type="nucleotide sequence ID" value="XM_014288533.1"/>
</dbReference>
<name>A0A0L0F0D9_9EUKA</name>
<reference evidence="1 2" key="1">
    <citation type="submission" date="2011-02" db="EMBL/GenBank/DDBJ databases">
        <title>The Genome Sequence of Sphaeroforma arctica JP610.</title>
        <authorList>
            <consortium name="The Broad Institute Genome Sequencing Platform"/>
            <person name="Russ C."/>
            <person name="Cuomo C."/>
            <person name="Young S.K."/>
            <person name="Zeng Q."/>
            <person name="Gargeya S."/>
            <person name="Alvarado L."/>
            <person name="Berlin A."/>
            <person name="Chapman S.B."/>
            <person name="Chen Z."/>
            <person name="Freedman E."/>
            <person name="Gellesch M."/>
            <person name="Goldberg J."/>
            <person name="Griggs A."/>
            <person name="Gujja S."/>
            <person name="Heilman E."/>
            <person name="Heiman D."/>
            <person name="Howarth C."/>
            <person name="Mehta T."/>
            <person name="Neiman D."/>
            <person name="Pearson M."/>
            <person name="Roberts A."/>
            <person name="Saif S."/>
            <person name="Shea T."/>
            <person name="Shenoy N."/>
            <person name="Sisk P."/>
            <person name="Stolte C."/>
            <person name="Sykes S."/>
            <person name="White J."/>
            <person name="Yandava C."/>
            <person name="Burger G."/>
            <person name="Gray M.W."/>
            <person name="Holland P.W.H."/>
            <person name="King N."/>
            <person name="Lang F.B.F."/>
            <person name="Roger A.J."/>
            <person name="Ruiz-Trillo I."/>
            <person name="Haas B."/>
            <person name="Nusbaum C."/>
            <person name="Birren B."/>
        </authorList>
    </citation>
    <scope>NUCLEOTIDE SEQUENCE [LARGE SCALE GENOMIC DNA]</scope>
    <source>
        <strain evidence="1 2">JP610</strain>
    </source>
</reference>
<sequence length="68" mass="7706">MGSTDMTALHAVLTADVEREALKKQEAELLAKEDKTPEEETRLLEIYADLEEIEADKAESRYGYLVHP</sequence>
<protein>
    <submittedName>
        <fullName evidence="1">Uncharacterized protein</fullName>
    </submittedName>
</protein>
<gene>
    <name evidence="1" type="ORF">SARC_17371</name>
</gene>
<keyword evidence="2" id="KW-1185">Reference proteome</keyword>
<accession>A0A0L0F0D9</accession>
<evidence type="ECO:0000313" key="2">
    <source>
        <dbReference type="Proteomes" id="UP000054560"/>
    </source>
</evidence>
<evidence type="ECO:0000313" key="1">
    <source>
        <dbReference type="EMBL" id="KNC70106.1"/>
    </source>
</evidence>
<organism evidence="1 2">
    <name type="scientific">Sphaeroforma arctica JP610</name>
    <dbReference type="NCBI Taxonomy" id="667725"/>
    <lineage>
        <taxon>Eukaryota</taxon>
        <taxon>Ichthyosporea</taxon>
        <taxon>Ichthyophonida</taxon>
        <taxon>Sphaeroforma</taxon>
    </lineage>
</organism>
<dbReference type="EMBL" id="KQ252132">
    <property type="protein sequence ID" value="KNC70106.1"/>
    <property type="molecule type" value="Genomic_DNA"/>
</dbReference>
<proteinExistence type="predicted"/>
<dbReference type="GeneID" id="25917875"/>